<dbReference type="EMBL" id="JABSTQ010009592">
    <property type="protein sequence ID" value="KAG0427772.1"/>
    <property type="molecule type" value="Genomic_DNA"/>
</dbReference>
<keyword evidence="2" id="KW-1185">Reference proteome</keyword>
<gene>
    <name evidence="1" type="ORF">HPB47_025196</name>
</gene>
<reference evidence="1 2" key="1">
    <citation type="journal article" date="2020" name="Cell">
        <title>Large-Scale Comparative Analyses of Tick Genomes Elucidate Their Genetic Diversity and Vector Capacities.</title>
        <authorList>
            <consortium name="Tick Genome and Microbiome Consortium (TIGMIC)"/>
            <person name="Jia N."/>
            <person name="Wang J."/>
            <person name="Shi W."/>
            <person name="Du L."/>
            <person name="Sun Y."/>
            <person name="Zhan W."/>
            <person name="Jiang J.F."/>
            <person name="Wang Q."/>
            <person name="Zhang B."/>
            <person name="Ji P."/>
            <person name="Bell-Sakyi L."/>
            <person name="Cui X.M."/>
            <person name="Yuan T.T."/>
            <person name="Jiang B.G."/>
            <person name="Yang W.F."/>
            <person name="Lam T.T."/>
            <person name="Chang Q.C."/>
            <person name="Ding S.J."/>
            <person name="Wang X.J."/>
            <person name="Zhu J.G."/>
            <person name="Ruan X.D."/>
            <person name="Zhao L."/>
            <person name="Wei J.T."/>
            <person name="Ye R.Z."/>
            <person name="Que T.C."/>
            <person name="Du C.H."/>
            <person name="Zhou Y.H."/>
            <person name="Cheng J.X."/>
            <person name="Dai P.F."/>
            <person name="Guo W.B."/>
            <person name="Han X.H."/>
            <person name="Huang E.J."/>
            <person name="Li L.F."/>
            <person name="Wei W."/>
            <person name="Gao Y.C."/>
            <person name="Liu J.Z."/>
            <person name="Shao H.Z."/>
            <person name="Wang X."/>
            <person name="Wang C.C."/>
            <person name="Yang T.C."/>
            <person name="Huo Q.B."/>
            <person name="Li W."/>
            <person name="Chen H.Y."/>
            <person name="Chen S.E."/>
            <person name="Zhou L.G."/>
            <person name="Ni X.B."/>
            <person name="Tian J.H."/>
            <person name="Sheng Y."/>
            <person name="Liu T."/>
            <person name="Pan Y.S."/>
            <person name="Xia L.Y."/>
            <person name="Li J."/>
            <person name="Zhao F."/>
            <person name="Cao W.C."/>
        </authorList>
    </citation>
    <scope>NUCLEOTIDE SEQUENCE [LARGE SCALE GENOMIC DNA]</scope>
    <source>
        <strain evidence="1">Iper-2018</strain>
    </source>
</reference>
<sequence length="762" mass="86581">SLTKEEHIARLQSRRIEQNQRCKRRRRAKSTDDDRATEAKRNHEARRRQHSTPAEQLTGATVRFRREFVGNPFGVRCAVCNRLWFAGDVSTIGGNSDEKKRETGACALRQCIELADVYKEPAFRTCRDSLLKGAVPRFATMNGYKYPPVPEHLPRLNMVEERLVAPRLPFMSPRRLTWNNWQSDQGRGPPRGPGRSYPAGLRGKEIGLFFARKNSAQNKWAQKNQRVALSIDPESQQELRHIIRGIRSEEGEGHERIDAINSVALDYLEGHGSGSSSAWGSPGHVTGVGLTRNPTLDERFRKDLEVKAGSPDFKKMLEFRKLLPAYKMKQQIVDLIESNQVVVISGETGSGKTTQIPQFILDTYINEGRGSTCRVICTQPRRISAITVAERVAAERGERCGDASAGYQIRLECRLPRDRGSILFCTTGILLQQLQSDPYIASASHVILDEVHERDLQTDFLAIVLKDLLTVRPDLRVVLMSATINADLFSRYFGNCPMLEIPGIAYPVEVHYLEDVLEFTRYRGNSGFEGRSQVRRRDQGRFQDAREEQMPFLRSLEGRYSDSTLNTLAEWNEERIDLDLVHELVRHICSTKGEGAILIFLPGWEQISDLNKFLTNDPHLRGSSLVIPLHSMMPTVNQRRVFDRPPQGIRKIVLATNIAETSITINDVVYVIDCGKIKMSNFDVGRNLATLDAEWVAVANAQQRKGRAGRVQPGVCYRLYTSWRESRLEAYQLPEMLRTRLESLVLKIKVRARLRLQLVLQN</sequence>
<name>A0AC60Q2P0_IXOPE</name>
<organism evidence="1 2">
    <name type="scientific">Ixodes persulcatus</name>
    <name type="common">Taiga tick</name>
    <dbReference type="NCBI Taxonomy" id="34615"/>
    <lineage>
        <taxon>Eukaryota</taxon>
        <taxon>Metazoa</taxon>
        <taxon>Ecdysozoa</taxon>
        <taxon>Arthropoda</taxon>
        <taxon>Chelicerata</taxon>
        <taxon>Arachnida</taxon>
        <taxon>Acari</taxon>
        <taxon>Parasitiformes</taxon>
        <taxon>Ixodida</taxon>
        <taxon>Ixodoidea</taxon>
        <taxon>Ixodidae</taxon>
        <taxon>Ixodinae</taxon>
        <taxon>Ixodes</taxon>
    </lineage>
</organism>
<comment type="caution">
    <text evidence="1">The sequence shown here is derived from an EMBL/GenBank/DDBJ whole genome shotgun (WGS) entry which is preliminary data.</text>
</comment>
<evidence type="ECO:0000313" key="2">
    <source>
        <dbReference type="Proteomes" id="UP000805193"/>
    </source>
</evidence>
<protein>
    <submittedName>
        <fullName evidence="1">Uncharacterized protein</fullName>
    </submittedName>
</protein>
<accession>A0AC60Q2P0</accession>
<evidence type="ECO:0000313" key="1">
    <source>
        <dbReference type="EMBL" id="KAG0427772.1"/>
    </source>
</evidence>
<proteinExistence type="predicted"/>
<feature type="non-terminal residue" evidence="1">
    <location>
        <position position="1"/>
    </location>
</feature>
<dbReference type="Proteomes" id="UP000805193">
    <property type="component" value="Unassembled WGS sequence"/>
</dbReference>